<accession>A0AAE0KMB9</accession>
<reference evidence="1" key="2">
    <citation type="submission" date="2023-06" db="EMBL/GenBank/DDBJ databases">
        <authorList>
            <consortium name="Lawrence Berkeley National Laboratory"/>
            <person name="Haridas S."/>
            <person name="Hensen N."/>
            <person name="Bonometti L."/>
            <person name="Westerberg I."/>
            <person name="Brannstrom I.O."/>
            <person name="Guillou S."/>
            <person name="Cros-Aarteil S."/>
            <person name="Calhoun S."/>
            <person name="Kuo A."/>
            <person name="Mondo S."/>
            <person name="Pangilinan J."/>
            <person name="Riley R."/>
            <person name="Labutti K."/>
            <person name="Andreopoulos B."/>
            <person name="Lipzen A."/>
            <person name="Chen C."/>
            <person name="Yanf M."/>
            <person name="Daum C."/>
            <person name="Ng V."/>
            <person name="Clum A."/>
            <person name="Steindorff A."/>
            <person name="Ohm R."/>
            <person name="Martin F."/>
            <person name="Silar P."/>
            <person name="Natvig D."/>
            <person name="Lalanne C."/>
            <person name="Gautier V."/>
            <person name="Ament-Velasquez S.L."/>
            <person name="Kruys A."/>
            <person name="Hutchinson M.I."/>
            <person name="Powell A.J."/>
            <person name="Barry K."/>
            <person name="Miller A.N."/>
            <person name="Grigoriev I.V."/>
            <person name="Debuchy R."/>
            <person name="Gladieux P."/>
            <person name="Thoren M.H."/>
            <person name="Johannesson H."/>
        </authorList>
    </citation>
    <scope>NUCLEOTIDE SEQUENCE</scope>
    <source>
        <strain evidence="1">CBS 958.72</strain>
    </source>
</reference>
<evidence type="ECO:0000313" key="1">
    <source>
        <dbReference type="EMBL" id="KAK3378832.1"/>
    </source>
</evidence>
<dbReference type="AlphaFoldDB" id="A0AAE0KMB9"/>
<reference evidence="1" key="1">
    <citation type="journal article" date="2023" name="Mol. Phylogenet. Evol.">
        <title>Genome-scale phylogeny and comparative genomics of the fungal order Sordariales.</title>
        <authorList>
            <person name="Hensen N."/>
            <person name="Bonometti L."/>
            <person name="Westerberg I."/>
            <person name="Brannstrom I.O."/>
            <person name="Guillou S."/>
            <person name="Cros-Aarteil S."/>
            <person name="Calhoun S."/>
            <person name="Haridas S."/>
            <person name="Kuo A."/>
            <person name="Mondo S."/>
            <person name="Pangilinan J."/>
            <person name="Riley R."/>
            <person name="LaButti K."/>
            <person name="Andreopoulos B."/>
            <person name="Lipzen A."/>
            <person name="Chen C."/>
            <person name="Yan M."/>
            <person name="Daum C."/>
            <person name="Ng V."/>
            <person name="Clum A."/>
            <person name="Steindorff A."/>
            <person name="Ohm R.A."/>
            <person name="Martin F."/>
            <person name="Silar P."/>
            <person name="Natvig D.O."/>
            <person name="Lalanne C."/>
            <person name="Gautier V."/>
            <person name="Ament-Velasquez S.L."/>
            <person name="Kruys A."/>
            <person name="Hutchinson M.I."/>
            <person name="Powell A.J."/>
            <person name="Barry K."/>
            <person name="Miller A.N."/>
            <person name="Grigoriev I.V."/>
            <person name="Debuchy R."/>
            <person name="Gladieux P."/>
            <person name="Hiltunen Thoren M."/>
            <person name="Johannesson H."/>
        </authorList>
    </citation>
    <scope>NUCLEOTIDE SEQUENCE</scope>
    <source>
        <strain evidence="1">CBS 958.72</strain>
    </source>
</reference>
<organism evidence="1 2">
    <name type="scientific">Lasiosphaeria ovina</name>
    <dbReference type="NCBI Taxonomy" id="92902"/>
    <lineage>
        <taxon>Eukaryota</taxon>
        <taxon>Fungi</taxon>
        <taxon>Dikarya</taxon>
        <taxon>Ascomycota</taxon>
        <taxon>Pezizomycotina</taxon>
        <taxon>Sordariomycetes</taxon>
        <taxon>Sordariomycetidae</taxon>
        <taxon>Sordariales</taxon>
        <taxon>Lasiosphaeriaceae</taxon>
        <taxon>Lasiosphaeria</taxon>
    </lineage>
</organism>
<sequence>MDGLLTSLVICWPGLPACQEVCLHVYMHNVRIPHKPCLGVVERFGLVRLGGLKFTRNPTCTVPSVGSRPERITSPPSFY</sequence>
<gene>
    <name evidence="1" type="ORF">B0T24DRAFT_610126</name>
</gene>
<comment type="caution">
    <text evidence="1">The sequence shown here is derived from an EMBL/GenBank/DDBJ whole genome shotgun (WGS) entry which is preliminary data.</text>
</comment>
<name>A0AAE0KMB9_9PEZI</name>
<keyword evidence="2" id="KW-1185">Reference proteome</keyword>
<protein>
    <submittedName>
        <fullName evidence="1">Uncharacterized protein</fullName>
    </submittedName>
</protein>
<evidence type="ECO:0000313" key="2">
    <source>
        <dbReference type="Proteomes" id="UP001287356"/>
    </source>
</evidence>
<dbReference type="Proteomes" id="UP001287356">
    <property type="component" value="Unassembled WGS sequence"/>
</dbReference>
<dbReference type="EMBL" id="JAULSN010000002">
    <property type="protein sequence ID" value="KAK3378832.1"/>
    <property type="molecule type" value="Genomic_DNA"/>
</dbReference>
<proteinExistence type="predicted"/>